<proteinExistence type="predicted"/>
<keyword evidence="5" id="KW-1185">Reference proteome</keyword>
<accession>A0A0D3J8Q3</accession>
<dbReference type="InterPro" id="IPR016098">
    <property type="entry name" value="CAP/MinC_C"/>
</dbReference>
<dbReference type="GeneID" id="17265433"/>
<dbReference type="PANTHER" id="PTHR15139">
    <property type="entry name" value="TUBULIN FOLDING COFACTOR C"/>
    <property type="match status" value="1"/>
</dbReference>
<evidence type="ECO:0000313" key="5">
    <source>
        <dbReference type="Proteomes" id="UP000013827"/>
    </source>
</evidence>
<dbReference type="eggNOG" id="KOG2512">
    <property type="taxonomic scope" value="Eukaryota"/>
</dbReference>
<dbReference type="GO" id="GO:0007021">
    <property type="term" value="P:tubulin complex assembly"/>
    <property type="evidence" value="ECO:0007669"/>
    <property type="project" value="TreeGrafter"/>
</dbReference>
<dbReference type="STRING" id="2903.R1CAZ7"/>
<dbReference type="AlphaFoldDB" id="A0A0D3J8Q3"/>
<dbReference type="GO" id="GO:0007023">
    <property type="term" value="P:post-chaperonin tubulin folding pathway"/>
    <property type="evidence" value="ECO:0007669"/>
    <property type="project" value="InterPro"/>
</dbReference>
<feature type="domain" description="Tubulin binding cofactor C-like" evidence="3">
    <location>
        <begin position="195"/>
        <end position="260"/>
    </location>
</feature>
<reference evidence="5" key="1">
    <citation type="journal article" date="2013" name="Nature">
        <title>Pan genome of the phytoplankton Emiliania underpins its global distribution.</title>
        <authorList>
            <person name="Read B.A."/>
            <person name="Kegel J."/>
            <person name="Klute M.J."/>
            <person name="Kuo A."/>
            <person name="Lefebvre S.C."/>
            <person name="Maumus F."/>
            <person name="Mayer C."/>
            <person name="Miller J."/>
            <person name="Monier A."/>
            <person name="Salamov A."/>
            <person name="Young J."/>
            <person name="Aguilar M."/>
            <person name="Claverie J.M."/>
            <person name="Frickenhaus S."/>
            <person name="Gonzalez K."/>
            <person name="Herman E.K."/>
            <person name="Lin Y.C."/>
            <person name="Napier J."/>
            <person name="Ogata H."/>
            <person name="Sarno A.F."/>
            <person name="Shmutz J."/>
            <person name="Schroeder D."/>
            <person name="de Vargas C."/>
            <person name="Verret F."/>
            <person name="von Dassow P."/>
            <person name="Valentin K."/>
            <person name="Van de Peer Y."/>
            <person name="Wheeler G."/>
            <person name="Dacks J.B."/>
            <person name="Delwiche C.F."/>
            <person name="Dyhrman S.T."/>
            <person name="Glockner G."/>
            <person name="John U."/>
            <person name="Richards T."/>
            <person name="Worden A.Z."/>
            <person name="Zhang X."/>
            <person name="Grigoriev I.V."/>
            <person name="Allen A.E."/>
            <person name="Bidle K."/>
            <person name="Borodovsky M."/>
            <person name="Bowler C."/>
            <person name="Brownlee C."/>
            <person name="Cock J.M."/>
            <person name="Elias M."/>
            <person name="Gladyshev V.N."/>
            <person name="Groth M."/>
            <person name="Guda C."/>
            <person name="Hadaegh A."/>
            <person name="Iglesias-Rodriguez M.D."/>
            <person name="Jenkins J."/>
            <person name="Jones B.M."/>
            <person name="Lawson T."/>
            <person name="Leese F."/>
            <person name="Lindquist E."/>
            <person name="Lobanov A."/>
            <person name="Lomsadze A."/>
            <person name="Malik S.B."/>
            <person name="Marsh M.E."/>
            <person name="Mackinder L."/>
            <person name="Mock T."/>
            <person name="Mueller-Roeber B."/>
            <person name="Pagarete A."/>
            <person name="Parker M."/>
            <person name="Probert I."/>
            <person name="Quesneville H."/>
            <person name="Raines C."/>
            <person name="Rensing S.A."/>
            <person name="Riano-Pachon D.M."/>
            <person name="Richier S."/>
            <person name="Rokitta S."/>
            <person name="Shiraiwa Y."/>
            <person name="Soanes D.M."/>
            <person name="van der Giezen M."/>
            <person name="Wahlund T.M."/>
            <person name="Williams B."/>
            <person name="Wilson W."/>
            <person name="Wolfe G."/>
            <person name="Wurch L.L."/>
        </authorList>
    </citation>
    <scope>NUCLEOTIDE SEQUENCE</scope>
</reference>
<evidence type="ECO:0000313" key="4">
    <source>
        <dbReference type="EnsemblProtists" id="EOD19888"/>
    </source>
</evidence>
<evidence type="ECO:0000259" key="3">
    <source>
        <dbReference type="Pfam" id="PF07986"/>
    </source>
</evidence>
<dbReference type="PANTHER" id="PTHR15139:SF0">
    <property type="entry name" value="TUBULIN-SPECIFIC CHAPERONE C"/>
    <property type="match status" value="1"/>
</dbReference>
<name>A0A0D3J8Q3_EMIH1</name>
<comment type="subcellular location">
    <subcellularLocation>
        <location evidence="1">Cytoplasm</location>
    </subcellularLocation>
</comment>
<dbReference type="GO" id="GO:0005737">
    <property type="term" value="C:cytoplasm"/>
    <property type="evidence" value="ECO:0007669"/>
    <property type="project" value="UniProtKB-SubCell"/>
</dbReference>
<sequence length="288" mass="30042">MASLSLSGDASAAADRALAARRVMDERMAARAREAEEKKAARAAAAADADASVAEFEQAFSRANTAALDQLEAADSDGMEACAASVAALHALIAAAASGLPPALLEASQRKAQEADARLSAAKERLAPKKRFAFRNRAKVGGAPGADVAAAAAAAAPAAATTDATTRRHTDAFSAGLEGMAGFRKQSDCELVRGAAGGRRRLRNLTGCSFYLHAASNPIIEGCDALSFAPYPPLPPSLPGALEAAGLRADANLWDRVDDFHWIKAQQSPHWAVLPEARRIAEFDWTRP</sequence>
<dbReference type="Proteomes" id="UP000013827">
    <property type="component" value="Unassembled WGS sequence"/>
</dbReference>
<keyword evidence="2" id="KW-0963">Cytoplasm</keyword>
<dbReference type="Pfam" id="PF07986">
    <property type="entry name" value="TBCC"/>
    <property type="match status" value="1"/>
</dbReference>
<evidence type="ECO:0000256" key="1">
    <source>
        <dbReference type="ARBA" id="ARBA00004496"/>
    </source>
</evidence>
<dbReference type="RefSeq" id="XP_005772317.1">
    <property type="nucleotide sequence ID" value="XM_005772260.1"/>
</dbReference>
<dbReference type="InterPro" id="IPR038397">
    <property type="entry name" value="TBCC_N_sf"/>
</dbReference>
<evidence type="ECO:0000256" key="2">
    <source>
        <dbReference type="ARBA" id="ARBA00022490"/>
    </source>
</evidence>
<dbReference type="EnsemblProtists" id="EOD19888">
    <property type="protein sequence ID" value="EOD19888"/>
    <property type="gene ID" value="EMIHUDRAFT_117771"/>
</dbReference>
<dbReference type="InterPro" id="IPR027684">
    <property type="entry name" value="TBCC"/>
</dbReference>
<dbReference type="Gene3D" id="2.160.20.70">
    <property type="match status" value="1"/>
</dbReference>
<dbReference type="KEGG" id="ehx:EMIHUDRAFT_117771"/>
<dbReference type="PaxDb" id="2903-EOD19888"/>
<dbReference type="HOGENOM" id="CLU_967847_0_0_1"/>
<protein>
    <recommendedName>
        <fullName evidence="3">Tubulin binding cofactor C-like domain-containing protein</fullName>
    </recommendedName>
</protein>
<dbReference type="Gene3D" id="1.20.58.1250">
    <property type="entry name" value="Tubulin Binding Cofactor C, N-terminal domain"/>
    <property type="match status" value="1"/>
</dbReference>
<dbReference type="InterPro" id="IPR012945">
    <property type="entry name" value="Tubulin-bd_cofactor_C_dom"/>
</dbReference>
<reference evidence="4" key="2">
    <citation type="submission" date="2024-10" db="UniProtKB">
        <authorList>
            <consortium name="EnsemblProtists"/>
        </authorList>
    </citation>
    <scope>IDENTIFICATION</scope>
</reference>
<organism evidence="4 5">
    <name type="scientific">Emiliania huxleyi (strain CCMP1516)</name>
    <dbReference type="NCBI Taxonomy" id="280463"/>
    <lineage>
        <taxon>Eukaryota</taxon>
        <taxon>Haptista</taxon>
        <taxon>Haptophyta</taxon>
        <taxon>Prymnesiophyceae</taxon>
        <taxon>Isochrysidales</taxon>
        <taxon>Noelaerhabdaceae</taxon>
        <taxon>Emiliania</taxon>
    </lineage>
</organism>